<comment type="caution">
    <text evidence="2">The sequence shown here is derived from an EMBL/GenBank/DDBJ whole genome shotgun (WGS) entry which is preliminary data.</text>
</comment>
<evidence type="ECO:0000256" key="1">
    <source>
        <dbReference type="SAM" id="MobiDB-lite"/>
    </source>
</evidence>
<accession>A0A438FVS9</accession>
<name>A0A438FVS9_VITVI</name>
<evidence type="ECO:0000313" key="2">
    <source>
        <dbReference type="EMBL" id="RVW64050.1"/>
    </source>
</evidence>
<proteinExistence type="predicted"/>
<feature type="compositionally biased region" description="Basic and acidic residues" evidence="1">
    <location>
        <begin position="121"/>
        <end position="133"/>
    </location>
</feature>
<dbReference type="EMBL" id="QGNW01000726">
    <property type="protein sequence ID" value="RVW64050.1"/>
    <property type="molecule type" value="Genomic_DNA"/>
</dbReference>
<feature type="region of interest" description="Disordered" evidence="1">
    <location>
        <begin position="121"/>
        <end position="151"/>
    </location>
</feature>
<evidence type="ECO:0000313" key="3">
    <source>
        <dbReference type="Proteomes" id="UP000288805"/>
    </source>
</evidence>
<gene>
    <name evidence="2" type="ORF">CK203_051105</name>
</gene>
<protein>
    <submittedName>
        <fullName evidence="2">Uncharacterized protein</fullName>
    </submittedName>
</protein>
<sequence>MMKKHTPPPFPQALHGKKGIRNASEILEVLRQCKSPLKYKDSSCPNHFSHDWRNCNGESFVRLGSKCEFATILCLQAIGTWSYLDKLWQSFWKLKFMKNQALELHSPLPKSFKVCKERTMEKRKSKQSEEKQRGQQLQSSFALLEHFRSPF</sequence>
<dbReference type="AlphaFoldDB" id="A0A438FVS9"/>
<organism evidence="2 3">
    <name type="scientific">Vitis vinifera</name>
    <name type="common">Grape</name>
    <dbReference type="NCBI Taxonomy" id="29760"/>
    <lineage>
        <taxon>Eukaryota</taxon>
        <taxon>Viridiplantae</taxon>
        <taxon>Streptophyta</taxon>
        <taxon>Embryophyta</taxon>
        <taxon>Tracheophyta</taxon>
        <taxon>Spermatophyta</taxon>
        <taxon>Magnoliopsida</taxon>
        <taxon>eudicotyledons</taxon>
        <taxon>Gunneridae</taxon>
        <taxon>Pentapetalae</taxon>
        <taxon>rosids</taxon>
        <taxon>Vitales</taxon>
        <taxon>Vitaceae</taxon>
        <taxon>Viteae</taxon>
        <taxon>Vitis</taxon>
    </lineage>
</organism>
<dbReference type="Proteomes" id="UP000288805">
    <property type="component" value="Unassembled WGS sequence"/>
</dbReference>
<reference evidence="2 3" key="1">
    <citation type="journal article" date="2018" name="PLoS Genet.">
        <title>Population sequencing reveals clonal diversity and ancestral inbreeding in the grapevine cultivar Chardonnay.</title>
        <authorList>
            <person name="Roach M.J."/>
            <person name="Johnson D.L."/>
            <person name="Bohlmann J."/>
            <person name="van Vuuren H.J."/>
            <person name="Jones S.J."/>
            <person name="Pretorius I.S."/>
            <person name="Schmidt S.A."/>
            <person name="Borneman A.R."/>
        </authorList>
    </citation>
    <scope>NUCLEOTIDE SEQUENCE [LARGE SCALE GENOMIC DNA]</scope>
    <source>
        <strain evidence="3">cv. Chardonnay</strain>
        <tissue evidence="2">Leaf</tissue>
    </source>
</reference>